<dbReference type="GO" id="GO:0016301">
    <property type="term" value="F:kinase activity"/>
    <property type="evidence" value="ECO:0007669"/>
    <property type="project" value="UniProtKB-KW"/>
</dbReference>
<dbReference type="OrthoDB" id="9786026at2"/>
<sequence length="319" mass="35673">MAINFYIIINETAGGGKTRLLWPEIKQELDQRNTSYDFTFSTYPEHTVELAEHWAKHLDLSTPEQPVLLAIGGDGTLHEALTGLVKANRAPQIPVAYLPIGSGNDFARGMGMATNWHSALNQILNCTHASRINIGTYNDTIKYERGVFTNNLGIGFDAAVVSKTNHSPHKERLNKFNLGSLSYIASIIGVLYNQEAFPLTVHIDHKRDIYSKAYLVTVSNHPYFGGGVKIMPPASVKDEALDLIVIEKHNIFALLLLLLTIFRGKHLKYKAVHHYHGQNIQLSIPSIEYGQVDGEEMGGRYWDLYLGTSTYPIWIDPTL</sequence>
<dbReference type="SMART" id="SM00046">
    <property type="entry name" value="DAGKc"/>
    <property type="match status" value="1"/>
</dbReference>
<keyword evidence="7" id="KW-0443">Lipid metabolism</keyword>
<feature type="domain" description="DAGKc" evidence="9">
    <location>
        <begin position="1"/>
        <end position="141"/>
    </location>
</feature>
<keyword evidence="6" id="KW-0067">ATP-binding</keyword>
<dbReference type="RefSeq" id="WP_034526246.1">
    <property type="nucleotide sequence ID" value="NZ_BBAZ01000003.1"/>
</dbReference>
<evidence type="ECO:0000259" key="9">
    <source>
        <dbReference type="PROSITE" id="PS50146"/>
    </source>
</evidence>
<gene>
    <name evidence="10" type="ORF">LOSG293_030650</name>
</gene>
<dbReference type="Pfam" id="PF19279">
    <property type="entry name" value="YegS_C"/>
    <property type="match status" value="1"/>
</dbReference>
<dbReference type="Gene3D" id="2.60.200.40">
    <property type="match status" value="1"/>
</dbReference>
<dbReference type="InterPro" id="IPR050187">
    <property type="entry name" value="Lipid_Phosphate_FormReg"/>
</dbReference>
<evidence type="ECO:0000313" key="10">
    <source>
        <dbReference type="EMBL" id="GAK47226.1"/>
    </source>
</evidence>
<keyword evidence="3" id="KW-0808">Transferase</keyword>
<keyword evidence="8" id="KW-1208">Phospholipid metabolism</keyword>
<dbReference type="InterPro" id="IPR045540">
    <property type="entry name" value="YegS/DAGK_C"/>
</dbReference>
<keyword evidence="5 10" id="KW-0418">Kinase</keyword>
<organism evidence="10 11">
    <name type="scientific">Secundilactobacillus oryzae JCM 18671</name>
    <dbReference type="NCBI Taxonomy" id="1291743"/>
    <lineage>
        <taxon>Bacteria</taxon>
        <taxon>Bacillati</taxon>
        <taxon>Bacillota</taxon>
        <taxon>Bacilli</taxon>
        <taxon>Lactobacillales</taxon>
        <taxon>Lactobacillaceae</taxon>
        <taxon>Secundilactobacillus</taxon>
    </lineage>
</organism>
<keyword evidence="4" id="KW-0547">Nucleotide-binding</keyword>
<comment type="similarity">
    <text evidence="2">Belongs to the diacylglycerol/lipid kinase family.</text>
</comment>
<dbReference type="Pfam" id="PF00781">
    <property type="entry name" value="DAGK_cat"/>
    <property type="match status" value="1"/>
</dbReference>
<dbReference type="PANTHER" id="PTHR12358:SF54">
    <property type="entry name" value="SPHINGOSINE KINASE RELATED PROTEIN"/>
    <property type="match status" value="1"/>
</dbReference>
<proteinExistence type="inferred from homology"/>
<evidence type="ECO:0000256" key="7">
    <source>
        <dbReference type="ARBA" id="ARBA00023209"/>
    </source>
</evidence>
<evidence type="ECO:0000256" key="2">
    <source>
        <dbReference type="ARBA" id="ARBA00005983"/>
    </source>
</evidence>
<dbReference type="Gene3D" id="3.40.50.10330">
    <property type="entry name" value="Probable inorganic polyphosphate/atp-NAD kinase, domain 1"/>
    <property type="match status" value="1"/>
</dbReference>
<evidence type="ECO:0000256" key="6">
    <source>
        <dbReference type="ARBA" id="ARBA00022840"/>
    </source>
</evidence>
<dbReference type="eggNOG" id="COG1597">
    <property type="taxonomic scope" value="Bacteria"/>
</dbReference>
<dbReference type="Proteomes" id="UP000028700">
    <property type="component" value="Unassembled WGS sequence"/>
</dbReference>
<evidence type="ECO:0000256" key="4">
    <source>
        <dbReference type="ARBA" id="ARBA00022741"/>
    </source>
</evidence>
<keyword evidence="7" id="KW-0444">Lipid biosynthesis</keyword>
<dbReference type="PROSITE" id="PS50146">
    <property type="entry name" value="DAGK"/>
    <property type="match status" value="1"/>
</dbReference>
<dbReference type="InterPro" id="IPR001206">
    <property type="entry name" value="Diacylglycerol_kinase_cat_dom"/>
</dbReference>
<comment type="cofactor">
    <cofactor evidence="1">
        <name>Mg(2+)</name>
        <dbReference type="ChEBI" id="CHEBI:18420"/>
    </cofactor>
</comment>
<dbReference type="GO" id="GO:0005524">
    <property type="term" value="F:ATP binding"/>
    <property type="evidence" value="ECO:0007669"/>
    <property type="project" value="UniProtKB-KW"/>
</dbReference>
<keyword evidence="11" id="KW-1185">Reference proteome</keyword>
<reference evidence="10" key="1">
    <citation type="journal article" date="2014" name="Genome Announc.">
        <title>Draft Genome Sequence of Lactobacillus oryzae Strain SG293T.</title>
        <authorList>
            <person name="Tanizawa Y."/>
            <person name="Fujisawa T."/>
            <person name="Mochizuki T."/>
            <person name="Kaminuma E."/>
            <person name="Nakamura Y."/>
            <person name="Tohno M."/>
        </authorList>
    </citation>
    <scope>NUCLEOTIDE SEQUENCE [LARGE SCALE GENOMIC DNA]</scope>
    <source>
        <strain evidence="10">SG293</strain>
    </source>
</reference>
<dbReference type="STRING" id="1291743.LOSG293_030650"/>
<evidence type="ECO:0000256" key="5">
    <source>
        <dbReference type="ARBA" id="ARBA00022777"/>
    </source>
</evidence>
<evidence type="ECO:0000256" key="1">
    <source>
        <dbReference type="ARBA" id="ARBA00001946"/>
    </source>
</evidence>
<dbReference type="InterPro" id="IPR016064">
    <property type="entry name" value="NAD/diacylglycerol_kinase_sf"/>
</dbReference>
<protein>
    <submittedName>
        <fullName evidence="10">Diacylglycerol kinase</fullName>
    </submittedName>
</protein>
<name>A0A081BGQ8_9LACO</name>
<dbReference type="InterPro" id="IPR017438">
    <property type="entry name" value="ATP-NAD_kinase_N"/>
</dbReference>
<comment type="caution">
    <text evidence="10">The sequence shown here is derived from an EMBL/GenBank/DDBJ whole genome shotgun (WGS) entry which is preliminary data.</text>
</comment>
<dbReference type="NCBIfam" id="TIGR00147">
    <property type="entry name" value="YegS/Rv2252/BmrU family lipid kinase"/>
    <property type="match status" value="1"/>
</dbReference>
<dbReference type="PANTHER" id="PTHR12358">
    <property type="entry name" value="SPHINGOSINE KINASE"/>
    <property type="match status" value="1"/>
</dbReference>
<dbReference type="GO" id="GO:0008654">
    <property type="term" value="P:phospholipid biosynthetic process"/>
    <property type="evidence" value="ECO:0007669"/>
    <property type="project" value="UniProtKB-KW"/>
</dbReference>
<dbReference type="SUPFAM" id="SSF111331">
    <property type="entry name" value="NAD kinase/diacylglycerol kinase-like"/>
    <property type="match status" value="1"/>
</dbReference>
<accession>A0A081BGQ8</accession>
<dbReference type="InterPro" id="IPR005218">
    <property type="entry name" value="Diacylglycerol/lipid_kinase"/>
</dbReference>
<dbReference type="AlphaFoldDB" id="A0A081BGQ8"/>
<dbReference type="EMBL" id="BBJM01000003">
    <property type="protein sequence ID" value="GAK47226.1"/>
    <property type="molecule type" value="Genomic_DNA"/>
</dbReference>
<keyword evidence="7" id="KW-0594">Phospholipid biosynthesis</keyword>
<evidence type="ECO:0000313" key="11">
    <source>
        <dbReference type="Proteomes" id="UP000028700"/>
    </source>
</evidence>
<evidence type="ECO:0000256" key="8">
    <source>
        <dbReference type="ARBA" id="ARBA00023264"/>
    </source>
</evidence>
<evidence type="ECO:0000256" key="3">
    <source>
        <dbReference type="ARBA" id="ARBA00022679"/>
    </source>
</evidence>